<comment type="caution">
    <text evidence="4">The sequence shown here is derived from an EMBL/GenBank/DDBJ whole genome shotgun (WGS) entry which is preliminary data.</text>
</comment>
<evidence type="ECO:0000256" key="1">
    <source>
        <dbReference type="ARBA" id="ARBA00004418"/>
    </source>
</evidence>
<evidence type="ECO:0000256" key="2">
    <source>
        <dbReference type="ARBA" id="ARBA00010742"/>
    </source>
</evidence>
<keyword evidence="3" id="KW-0732">Signal</keyword>
<reference evidence="4 5" key="1">
    <citation type="submission" date="2019-03" db="EMBL/GenBank/DDBJ databases">
        <title>Metabolic reconstructions from genomes of highly enriched 'Candidatus Accumulibacter' and 'Candidatus Competibacter' bioreactor populations.</title>
        <authorList>
            <person name="Annavajhala M.K."/>
            <person name="Welles L."/>
            <person name="Abbas B."/>
            <person name="Sorokin D."/>
            <person name="Park H."/>
            <person name="Van Loosdrecht M."/>
            <person name="Chandran K."/>
        </authorList>
    </citation>
    <scope>NUCLEOTIDE SEQUENCE [LARGE SCALE GENOMIC DNA]</scope>
    <source>
        <strain evidence="4 5">SBR_G</strain>
    </source>
</reference>
<accession>A0ABX1TN53</accession>
<dbReference type="Proteomes" id="UP000760480">
    <property type="component" value="Unassembled WGS sequence"/>
</dbReference>
<comment type="similarity">
    <text evidence="2">Belongs to the bacterial solute-binding protein SsuA/TauA family.</text>
</comment>
<protein>
    <submittedName>
        <fullName evidence="4">Nitrate ABC transporter</fullName>
    </submittedName>
</protein>
<sequence>MAWDFFDPKVVQLVEYPSASEVLRAFRNQAIDGMVISMDELFGLAIDGLQPRVICVADVSDGADVVVGRPGMQSMADLKGKRVAVESVALGAFVLSRALTLSNMETGDIQIIHLESNEQPSAFNRGEVDGAVTFEPYRSQLTTAGATILFDSTRIPGEIVDVIAVRESVLDEQRAAMRTLLVGWFKAIEYLEKEPKDAARRMSQRQQISAEQFLRALKGLHIPTREENLAMLDGDSPSLATSGAHLMNLMIDSNLLQQAVNIKDVLEPSPLKTLSP</sequence>
<organism evidence="4 5">
    <name type="scientific">Candidatus Competibacter phosphatis</name>
    <dbReference type="NCBI Taxonomy" id="221280"/>
    <lineage>
        <taxon>Bacteria</taxon>
        <taxon>Pseudomonadati</taxon>
        <taxon>Pseudomonadota</taxon>
        <taxon>Gammaproteobacteria</taxon>
        <taxon>Candidatus Competibacteraceae</taxon>
        <taxon>Candidatus Competibacter</taxon>
    </lineage>
</organism>
<dbReference type="SUPFAM" id="SSF53850">
    <property type="entry name" value="Periplasmic binding protein-like II"/>
    <property type="match status" value="1"/>
</dbReference>
<keyword evidence="5" id="KW-1185">Reference proteome</keyword>
<dbReference type="PANTHER" id="PTHR30024:SF47">
    <property type="entry name" value="TAURINE-BINDING PERIPLASMIC PROTEIN"/>
    <property type="match status" value="1"/>
</dbReference>
<dbReference type="EMBL" id="SPMZ01000066">
    <property type="protein sequence ID" value="NMQ20848.1"/>
    <property type="molecule type" value="Genomic_DNA"/>
</dbReference>
<name>A0ABX1TN53_9GAMM</name>
<dbReference type="Gene3D" id="3.40.190.10">
    <property type="entry name" value="Periplasmic binding protein-like II"/>
    <property type="match status" value="2"/>
</dbReference>
<comment type="subcellular location">
    <subcellularLocation>
        <location evidence="1">Periplasm</location>
    </subcellularLocation>
</comment>
<dbReference type="PANTHER" id="PTHR30024">
    <property type="entry name" value="ALIPHATIC SULFONATES-BINDING PROTEIN-RELATED"/>
    <property type="match status" value="1"/>
</dbReference>
<evidence type="ECO:0000256" key="3">
    <source>
        <dbReference type="ARBA" id="ARBA00022729"/>
    </source>
</evidence>
<proteinExistence type="inferred from homology"/>
<dbReference type="RefSeq" id="WP_169250117.1">
    <property type="nucleotide sequence ID" value="NZ_SPMZ01000066.1"/>
</dbReference>
<dbReference type="Pfam" id="PF13379">
    <property type="entry name" value="NMT1_2"/>
    <property type="match status" value="1"/>
</dbReference>
<evidence type="ECO:0000313" key="5">
    <source>
        <dbReference type="Proteomes" id="UP000760480"/>
    </source>
</evidence>
<evidence type="ECO:0000313" key="4">
    <source>
        <dbReference type="EMBL" id="NMQ20848.1"/>
    </source>
</evidence>
<gene>
    <name evidence="4" type="ORF">E4P82_17605</name>
</gene>